<feature type="domain" description="Alpha-L-rhamnosidase concanavalin-like" evidence="5">
    <location>
        <begin position="284"/>
        <end position="380"/>
    </location>
</feature>
<dbReference type="Gene3D" id="1.50.10.10">
    <property type="match status" value="1"/>
</dbReference>
<evidence type="ECO:0000313" key="9">
    <source>
        <dbReference type="EMBL" id="GAA3640040.1"/>
    </source>
</evidence>
<dbReference type="Pfam" id="PF08531">
    <property type="entry name" value="Bac_rhamnosid_N"/>
    <property type="match status" value="1"/>
</dbReference>
<dbReference type="GO" id="GO:0016787">
    <property type="term" value="F:hydrolase activity"/>
    <property type="evidence" value="ECO:0007669"/>
    <property type="project" value="UniProtKB-KW"/>
</dbReference>
<proteinExistence type="predicted"/>
<reference evidence="10" key="1">
    <citation type="journal article" date="2019" name="Int. J. Syst. Evol. Microbiol.">
        <title>The Global Catalogue of Microorganisms (GCM) 10K type strain sequencing project: providing services to taxonomists for standard genome sequencing and annotation.</title>
        <authorList>
            <consortium name="The Broad Institute Genomics Platform"/>
            <consortium name="The Broad Institute Genome Sequencing Center for Infectious Disease"/>
            <person name="Wu L."/>
            <person name="Ma J."/>
        </authorList>
    </citation>
    <scope>NUCLEOTIDE SEQUENCE [LARGE SCALE GENOMIC DNA]</scope>
    <source>
        <strain evidence="10">JCM 16544</strain>
    </source>
</reference>
<comment type="catalytic activity">
    <reaction evidence="1">
        <text>Hydrolysis of terminal non-reducing alpha-L-rhamnose residues in alpha-L-rhamnosides.</text>
        <dbReference type="EC" id="3.2.1.40"/>
    </reaction>
</comment>
<evidence type="ECO:0000256" key="3">
    <source>
        <dbReference type="ARBA" id="ARBA00022801"/>
    </source>
</evidence>
<evidence type="ECO:0000259" key="8">
    <source>
        <dbReference type="Pfam" id="PF17390"/>
    </source>
</evidence>
<gene>
    <name evidence="9" type="ORF">GCM10022200_24500</name>
</gene>
<dbReference type="InterPro" id="IPR012341">
    <property type="entry name" value="6hp_glycosidase-like_sf"/>
</dbReference>
<dbReference type="PANTHER" id="PTHR33307">
    <property type="entry name" value="ALPHA-RHAMNOSIDASE (EUROFUNG)"/>
    <property type="match status" value="1"/>
</dbReference>
<feature type="domain" description="Alpha-L-rhamnosidase C-terminal" evidence="8">
    <location>
        <begin position="735"/>
        <end position="809"/>
    </location>
</feature>
<evidence type="ECO:0000256" key="1">
    <source>
        <dbReference type="ARBA" id="ARBA00001445"/>
    </source>
</evidence>
<dbReference type="EMBL" id="BAAAYU010000005">
    <property type="protein sequence ID" value="GAA3640040.1"/>
    <property type="molecule type" value="Genomic_DNA"/>
</dbReference>
<feature type="domain" description="Alpha-L-rhamnosidase six-hairpin glycosidase" evidence="7">
    <location>
        <begin position="387"/>
        <end position="733"/>
    </location>
</feature>
<dbReference type="InterPro" id="IPR035398">
    <property type="entry name" value="Bac_rhamnosid_C"/>
</dbReference>
<evidence type="ECO:0000259" key="7">
    <source>
        <dbReference type="Pfam" id="PF17389"/>
    </source>
</evidence>
<accession>A0ABP7AUC8</accession>
<dbReference type="InterPro" id="IPR035396">
    <property type="entry name" value="Bac_rhamnosid6H"/>
</dbReference>
<dbReference type="EC" id="3.2.1.40" evidence="2"/>
<evidence type="ECO:0000313" key="10">
    <source>
        <dbReference type="Proteomes" id="UP001501697"/>
    </source>
</evidence>
<dbReference type="Pfam" id="PF17389">
    <property type="entry name" value="Bac_rhamnosid6H"/>
    <property type="match status" value="1"/>
</dbReference>
<sequence>MLEGGDPLVSQTRYEAELTTESGTVIATASSRDGVLVDWPFPALESRQVGRLRVRCETSDERWTDWSPPIDLVAGLLDAADWIAQLVSPSSLGTLEDGAPFVFGSFDLPELPVAARLYASAQGIYEAQLNGVRIGADIFAPGWTAYEHRLQYQSYDVSGLLVRGSNRLGAALGNGWYRGQLVYKGNRESYGNRLAFLAQLELDFADGSRRIIGTDASWRACETGILFDDFYDGERRDLRLPMGPQPQGAEAVELLPLDAARLVARRGPAVRETGRISAETMTVTESGRVLVDFGQNVVGWAEVTVRAQAPGTEVTIRHAEVLEGGELARRPLRTAQATCTYLLVGGQEEILRPTFTYNGFRYVDISGVEVDDLVSVTAVVLGTDLERIGWLETSDPLLNRLHANVVWSARGNFLDLPTDCPQRDERLGWTGDIQVFAPTANFLFDTSGFLAGWLEDLAAEQGPRGEVPYIVPDVLRAEYTDAPGWGDAAVVVPWELYRAFGDRDVLRRQYPSMAAWVRRIADQADSDGVWNAQGPFGDWLDPTAPPDDPARAQADQAVVATAYFARSARMMAQTARVLGEVADADEFDMLAARIAHGFERRFVSEDGRVRSDCQTVYALALVGELITDDRARAAAGRRLIDLVVEADYRVATGFLGTPVILDGIAKAGRPDVAYRMLTETGVPSWLYAVTMGATTTWERWDSMLPDGSVNPGAMTSFNHYAYGAVADWMHRTIGGITSLEAAYRRFEVRPFFAQELEHASARHRCPLGDIRVGWRRESSTIHLTVEVPRGTEAFVHAPGASEAHRVGPGRHTWSGPATPG</sequence>
<dbReference type="SUPFAM" id="SSF48208">
    <property type="entry name" value="Six-hairpin glycosidases"/>
    <property type="match status" value="1"/>
</dbReference>
<dbReference type="Gene3D" id="2.60.120.260">
    <property type="entry name" value="Galactose-binding domain-like"/>
    <property type="match status" value="2"/>
</dbReference>
<dbReference type="Pfam" id="PF17390">
    <property type="entry name" value="Bac_rhamnosid_C"/>
    <property type="match status" value="1"/>
</dbReference>
<keyword evidence="10" id="KW-1185">Reference proteome</keyword>
<dbReference type="InterPro" id="IPR008902">
    <property type="entry name" value="Rhamnosid_concanavalin"/>
</dbReference>
<dbReference type="Pfam" id="PF25788">
    <property type="entry name" value="Ig_Rha78A_N"/>
    <property type="match status" value="1"/>
</dbReference>
<dbReference type="Pfam" id="PF05592">
    <property type="entry name" value="Bac_rhamnosid"/>
    <property type="match status" value="1"/>
</dbReference>
<comment type="caution">
    <text evidence="9">The sequence shown here is derived from an EMBL/GenBank/DDBJ whole genome shotgun (WGS) entry which is preliminary data.</text>
</comment>
<dbReference type="InterPro" id="IPR013737">
    <property type="entry name" value="Bac_rhamnosid_N"/>
</dbReference>
<dbReference type="Gene3D" id="2.60.420.10">
    <property type="entry name" value="Maltose phosphorylase, domain 3"/>
    <property type="match status" value="1"/>
</dbReference>
<dbReference type="PANTHER" id="PTHR33307:SF6">
    <property type="entry name" value="ALPHA-RHAMNOSIDASE (EUROFUNG)-RELATED"/>
    <property type="match status" value="1"/>
</dbReference>
<keyword evidence="3 9" id="KW-0378">Hydrolase</keyword>
<dbReference type="Proteomes" id="UP001501697">
    <property type="component" value="Unassembled WGS sequence"/>
</dbReference>
<dbReference type="InterPro" id="IPR016007">
    <property type="entry name" value="Alpha_rhamnosid"/>
</dbReference>
<feature type="domain" description="Bacterial alpha-L-rhamnosidase N-terminal" evidence="6">
    <location>
        <begin position="114"/>
        <end position="272"/>
    </location>
</feature>
<name>A0ABP7AUC8_9MICO</name>
<evidence type="ECO:0000259" key="6">
    <source>
        <dbReference type="Pfam" id="PF08531"/>
    </source>
</evidence>
<evidence type="ECO:0000259" key="5">
    <source>
        <dbReference type="Pfam" id="PF05592"/>
    </source>
</evidence>
<feature type="region of interest" description="Disordered" evidence="4">
    <location>
        <begin position="800"/>
        <end position="820"/>
    </location>
</feature>
<evidence type="ECO:0000256" key="2">
    <source>
        <dbReference type="ARBA" id="ARBA00012652"/>
    </source>
</evidence>
<protein>
    <recommendedName>
        <fullName evidence="2">alpha-L-rhamnosidase</fullName>
        <ecNumber evidence="2">3.2.1.40</ecNumber>
    </recommendedName>
</protein>
<organism evidence="9 10">
    <name type="scientific">Microbacterium awajiense</name>
    <dbReference type="NCBI Taxonomy" id="415214"/>
    <lineage>
        <taxon>Bacteria</taxon>
        <taxon>Bacillati</taxon>
        <taxon>Actinomycetota</taxon>
        <taxon>Actinomycetes</taxon>
        <taxon>Micrococcales</taxon>
        <taxon>Microbacteriaceae</taxon>
        <taxon>Microbacterium</taxon>
    </lineage>
</organism>
<dbReference type="PIRSF" id="PIRSF010631">
    <property type="entry name" value="A-rhamnsds"/>
    <property type="match status" value="1"/>
</dbReference>
<dbReference type="InterPro" id="IPR008928">
    <property type="entry name" value="6-hairpin_glycosidase_sf"/>
</dbReference>
<evidence type="ECO:0000256" key="4">
    <source>
        <dbReference type="SAM" id="MobiDB-lite"/>
    </source>
</evidence>